<accession>A0ABY5IZ51</accession>
<dbReference type="Pfam" id="PF12697">
    <property type="entry name" value="Abhydrolase_6"/>
    <property type="match status" value="1"/>
</dbReference>
<dbReference type="GO" id="GO:0016787">
    <property type="term" value="F:hydrolase activity"/>
    <property type="evidence" value="ECO:0007669"/>
    <property type="project" value="UniProtKB-KW"/>
</dbReference>
<dbReference type="RefSeq" id="WP_256553232.1">
    <property type="nucleotide sequence ID" value="NZ_CP101806.1"/>
</dbReference>
<evidence type="ECO:0000259" key="3">
    <source>
        <dbReference type="Pfam" id="PF12697"/>
    </source>
</evidence>
<evidence type="ECO:0000313" key="5">
    <source>
        <dbReference type="Proteomes" id="UP001058569"/>
    </source>
</evidence>
<feature type="domain" description="AB hydrolase-1" evidence="3">
    <location>
        <begin position="26"/>
        <end position="249"/>
    </location>
</feature>
<comment type="similarity">
    <text evidence="1">Belongs to the lipase/esterase LIP3/BchO family.</text>
</comment>
<dbReference type="EMBL" id="CP101806">
    <property type="protein sequence ID" value="UUD35408.1"/>
    <property type="molecule type" value="Genomic_DNA"/>
</dbReference>
<evidence type="ECO:0000313" key="4">
    <source>
        <dbReference type="EMBL" id="UUD35408.1"/>
    </source>
</evidence>
<dbReference type="InterPro" id="IPR050266">
    <property type="entry name" value="AB_hydrolase_sf"/>
</dbReference>
<dbReference type="InterPro" id="IPR029058">
    <property type="entry name" value="AB_hydrolase_fold"/>
</dbReference>
<keyword evidence="4" id="KW-0378">Hydrolase</keyword>
<gene>
    <name evidence="4" type="ORF">NPA07_00845</name>
</gene>
<name>A0ABY5IZ51_9BACT</name>
<keyword evidence="2" id="KW-0719">Serine esterase</keyword>
<organism evidence="4 5">
    <name type="scientific">Mycoplasmopsis caviae</name>
    <dbReference type="NCBI Taxonomy" id="55603"/>
    <lineage>
        <taxon>Bacteria</taxon>
        <taxon>Bacillati</taxon>
        <taxon>Mycoplasmatota</taxon>
        <taxon>Mycoplasmoidales</taxon>
        <taxon>Metamycoplasmataceae</taxon>
        <taxon>Mycoplasmopsis</taxon>
    </lineage>
</organism>
<sequence>MKLNYIEYNGDKVPLYVEDNKSDVTFLFLHGLNSNWKYMQPLLEYQHNYNIVAVNFPGSKFFKEVKPEEITLEWWIEITKEILTRIKTKNVIVVAHSMSGGVASTLADDPKVKKIIMMSTINPYMKESSSYSVLQSVIDPQSKWSSFIGKLFSKMAAKFKKTEKLIESFTRKGSWFNLLDKYVLNADYMIKLDQQYKENCDKMIFLVGEKDKIIGTKYFNDYAISLEVPFLIMGMGHSPIKDEPRRIAKYFNSLEPCKKRHFWQKFMDIKMNKFLEFDDEKTKEEEILLELEENVG</sequence>
<dbReference type="Proteomes" id="UP001058569">
    <property type="component" value="Chromosome"/>
</dbReference>
<proteinExistence type="inferred from homology"/>
<keyword evidence="5" id="KW-1185">Reference proteome</keyword>
<dbReference type="PANTHER" id="PTHR43798">
    <property type="entry name" value="MONOACYLGLYCEROL LIPASE"/>
    <property type="match status" value="1"/>
</dbReference>
<dbReference type="PANTHER" id="PTHR43798:SF33">
    <property type="entry name" value="HYDROLASE, PUTATIVE (AFU_ORTHOLOGUE AFUA_2G14860)-RELATED"/>
    <property type="match status" value="1"/>
</dbReference>
<reference evidence="4" key="1">
    <citation type="submission" date="2022-07" db="EMBL/GenBank/DDBJ databases">
        <title>Complete genome of Mycoplasma caviae type strain G122.</title>
        <authorList>
            <person name="Spergser J."/>
        </authorList>
    </citation>
    <scope>NUCLEOTIDE SEQUENCE</scope>
    <source>
        <strain evidence="4">G122</strain>
    </source>
</reference>
<protein>
    <submittedName>
        <fullName evidence="4">Alpha/beta hydrolase</fullName>
    </submittedName>
</protein>
<dbReference type="InterPro" id="IPR000073">
    <property type="entry name" value="AB_hydrolase_1"/>
</dbReference>
<dbReference type="Gene3D" id="3.40.50.1820">
    <property type="entry name" value="alpha/beta hydrolase"/>
    <property type="match status" value="1"/>
</dbReference>
<evidence type="ECO:0000256" key="2">
    <source>
        <dbReference type="ARBA" id="ARBA00022487"/>
    </source>
</evidence>
<dbReference type="SUPFAM" id="SSF53474">
    <property type="entry name" value="alpha/beta-Hydrolases"/>
    <property type="match status" value="1"/>
</dbReference>
<evidence type="ECO:0000256" key="1">
    <source>
        <dbReference type="ARBA" id="ARBA00006989"/>
    </source>
</evidence>